<evidence type="ECO:0008006" key="3">
    <source>
        <dbReference type="Google" id="ProtNLM"/>
    </source>
</evidence>
<dbReference type="OrthoDB" id="7620498at2"/>
<evidence type="ECO:0000313" key="1">
    <source>
        <dbReference type="EMBL" id="ANY21130.1"/>
    </source>
</evidence>
<gene>
    <name evidence="1" type="ORF">A6F68_02636</name>
</gene>
<dbReference type="STRING" id="692370.A6F68_02636"/>
<reference evidence="1 2" key="1">
    <citation type="submission" date="2016-07" db="EMBL/GenBank/DDBJ databases">
        <title>Complete genome sequence of Altererythrobacter dongtanensis KCTC 22672, a type strain with esterase isolated from tidal flat.</title>
        <authorList>
            <person name="Cheng H."/>
            <person name="Wu Y.-H."/>
            <person name="Zhou P."/>
            <person name="Huo Y.-Y."/>
            <person name="Wang C.-S."/>
            <person name="Xu X.-W."/>
        </authorList>
    </citation>
    <scope>NUCLEOTIDE SEQUENCE [LARGE SCALE GENOMIC DNA]</scope>
    <source>
        <strain evidence="1 2">KCTC 22672</strain>
    </source>
</reference>
<dbReference type="AlphaFoldDB" id="A0A1B2AG58"/>
<dbReference type="EMBL" id="CP016591">
    <property type="protein sequence ID" value="ANY21130.1"/>
    <property type="molecule type" value="Genomic_DNA"/>
</dbReference>
<sequence>MRPLAALFLFLSVPLNAEDGPREILEKAIEVAGGEIWLAPRTLVLEGTADFYAPDKPGVASRSDDYRMWRAMDPDRKSAHGADGKVRILARKGTTTMFEVGFDGETTWNDKGVVPKAEADAYWASNFGFGVIRQALKDGFRLESAPGRTIDGHALDMIRVIDPGGQATLFGIDRESRFIRYMGFATPRGWHERVYDDFVMLKEPRWLQAREVTLFYNGVRANTVHWKVARVNDDLPAETFAVPSRFKERVSP</sequence>
<accession>A0A1B2AG58</accession>
<keyword evidence="2" id="KW-1185">Reference proteome</keyword>
<organism evidence="1 2">
    <name type="scientific">Tsuneonella dongtanensis</name>
    <dbReference type="NCBI Taxonomy" id="692370"/>
    <lineage>
        <taxon>Bacteria</taxon>
        <taxon>Pseudomonadati</taxon>
        <taxon>Pseudomonadota</taxon>
        <taxon>Alphaproteobacteria</taxon>
        <taxon>Sphingomonadales</taxon>
        <taxon>Erythrobacteraceae</taxon>
        <taxon>Tsuneonella</taxon>
    </lineage>
</organism>
<name>A0A1B2AG58_9SPHN</name>
<dbReference type="RefSeq" id="WP_157096743.1">
    <property type="nucleotide sequence ID" value="NZ_CP016591.1"/>
</dbReference>
<dbReference type="KEGG" id="ado:A6F68_02636"/>
<evidence type="ECO:0000313" key="2">
    <source>
        <dbReference type="Proteomes" id="UP000092932"/>
    </source>
</evidence>
<dbReference type="Proteomes" id="UP000092932">
    <property type="component" value="Chromosome"/>
</dbReference>
<protein>
    <recommendedName>
        <fullName evidence="3">Outer membrane lipoprotein-sorting protein</fullName>
    </recommendedName>
</protein>
<proteinExistence type="predicted"/>